<sequence>MYTFLLAASQLFNYSSNMSSFIPNVNPSSRTTPSKRYPYARPRRATSRPTAKAAVVGEPGARFPLQAKKRGHNNSLGSQQIPRLVSTAKPTHQTDNIAYQGPITLTPSTVDPAGQAPFAQSTAYIPVKLPRVQIPSVDSRAFCYGRLVHVPPAYVTSQIRVMSPSMLRSAALYRPTPPQSINTASPNISADAGATEAPSTSNVLDILPSDTLRFEIPADVVRDGATPSLYSLEPTHCLAVRPRIRADGQTSKTGGVFGSTASDSEEVGRMVPIHHMVYASQCSNFPRPVDYAPEGRRSGLVSPVSATGSLLSPTSPVIVSTSAYPSSTNQDPSQSFDEATTPTQANARSPLPSIVEEASTPPARHDSEMQDETTPIARPRSPHTGLPETSSASFTSMQLDYPERIHTQALSLTQVVDLPMVHVTVPHPSGMNLVHGWLYNPSPPILLATLLDLPRPEGAVPVMPQVSKRLAALPVPAILERMQKIHKLWSNVVALGISDPVLWKVMDRAWDTLVAAVKQGGGEAVHEVPLRGYGRDDEGMGVHSEVVRKFSMATIRDPRSRAGSVDESTS</sequence>
<comment type="caution">
    <text evidence="1">The sequence shown here is derived from an EMBL/GenBank/DDBJ whole genome shotgun (WGS) entry which is preliminary data.</text>
</comment>
<name>A0ACC2X1U9_9TREE</name>
<accession>A0ACC2X1U9</accession>
<dbReference type="EMBL" id="JASBWS010000003">
    <property type="protein sequence ID" value="KAJ9116747.1"/>
    <property type="molecule type" value="Genomic_DNA"/>
</dbReference>
<evidence type="ECO:0000313" key="1">
    <source>
        <dbReference type="EMBL" id="KAJ9116747.1"/>
    </source>
</evidence>
<protein>
    <submittedName>
        <fullName evidence="1">Uncharacterized protein</fullName>
    </submittedName>
</protein>
<organism evidence="1 2">
    <name type="scientific">Naganishia adeliensis</name>
    <dbReference type="NCBI Taxonomy" id="92952"/>
    <lineage>
        <taxon>Eukaryota</taxon>
        <taxon>Fungi</taxon>
        <taxon>Dikarya</taxon>
        <taxon>Basidiomycota</taxon>
        <taxon>Agaricomycotina</taxon>
        <taxon>Tremellomycetes</taxon>
        <taxon>Filobasidiales</taxon>
        <taxon>Filobasidiaceae</taxon>
        <taxon>Naganishia</taxon>
    </lineage>
</organism>
<dbReference type="Proteomes" id="UP001230649">
    <property type="component" value="Unassembled WGS sequence"/>
</dbReference>
<evidence type="ECO:0000313" key="2">
    <source>
        <dbReference type="Proteomes" id="UP001230649"/>
    </source>
</evidence>
<gene>
    <name evidence="1" type="ORF">QFC20_000682</name>
</gene>
<proteinExistence type="predicted"/>
<keyword evidence="2" id="KW-1185">Reference proteome</keyword>
<reference evidence="1" key="1">
    <citation type="submission" date="2023-04" db="EMBL/GenBank/DDBJ databases">
        <title>Draft Genome sequencing of Naganishia species isolated from polar environments using Oxford Nanopore Technology.</title>
        <authorList>
            <person name="Leo P."/>
            <person name="Venkateswaran K."/>
        </authorList>
    </citation>
    <scope>NUCLEOTIDE SEQUENCE</scope>
    <source>
        <strain evidence="1">MNA-CCFEE 5262</strain>
    </source>
</reference>